<dbReference type="EMBL" id="LR824014">
    <property type="protein sequence ID" value="CAH0581596.1"/>
    <property type="molecule type" value="Genomic_DNA"/>
</dbReference>
<protein>
    <recommendedName>
        <fullName evidence="7">Arrestin C-terminal-like domain-containing protein</fullName>
    </recommendedName>
</protein>
<evidence type="ECO:0000313" key="5">
    <source>
        <dbReference type="EMBL" id="CAH0581596.1"/>
    </source>
</evidence>
<keyword evidence="2" id="KW-0716">Sensory transduction</keyword>
<evidence type="ECO:0000313" key="6">
    <source>
        <dbReference type="Proteomes" id="UP001154114"/>
    </source>
</evidence>
<dbReference type="InterPro" id="IPR014752">
    <property type="entry name" value="Arrestin-like_C"/>
</dbReference>
<evidence type="ECO:0008006" key="7">
    <source>
        <dbReference type="Google" id="ProtNLM"/>
    </source>
</evidence>
<feature type="domain" description="Arrestin C-terminal-like" evidence="4">
    <location>
        <begin position="173"/>
        <end position="294"/>
    </location>
</feature>
<dbReference type="GO" id="GO:0005737">
    <property type="term" value="C:cytoplasm"/>
    <property type="evidence" value="ECO:0007669"/>
    <property type="project" value="TreeGrafter"/>
</dbReference>
<name>A0A9P0BMP2_CHRIL</name>
<dbReference type="PANTHER" id="PTHR11188">
    <property type="entry name" value="ARRESTIN DOMAIN CONTAINING PROTEIN"/>
    <property type="match status" value="1"/>
</dbReference>
<organism evidence="5 6">
    <name type="scientific">Chrysodeixis includens</name>
    <name type="common">Soybean looper</name>
    <name type="synonym">Pseudoplusia includens</name>
    <dbReference type="NCBI Taxonomy" id="689277"/>
    <lineage>
        <taxon>Eukaryota</taxon>
        <taxon>Metazoa</taxon>
        <taxon>Ecdysozoa</taxon>
        <taxon>Arthropoda</taxon>
        <taxon>Hexapoda</taxon>
        <taxon>Insecta</taxon>
        <taxon>Pterygota</taxon>
        <taxon>Neoptera</taxon>
        <taxon>Endopterygota</taxon>
        <taxon>Lepidoptera</taxon>
        <taxon>Glossata</taxon>
        <taxon>Ditrysia</taxon>
        <taxon>Noctuoidea</taxon>
        <taxon>Noctuidae</taxon>
        <taxon>Plusiinae</taxon>
        <taxon>Chrysodeixis</taxon>
    </lineage>
</organism>
<keyword evidence="6" id="KW-1185">Reference proteome</keyword>
<dbReference type="Proteomes" id="UP001154114">
    <property type="component" value="Chromosome 11"/>
</dbReference>
<dbReference type="AlphaFoldDB" id="A0A9P0BMP2"/>
<reference evidence="5" key="1">
    <citation type="submission" date="2021-12" db="EMBL/GenBank/DDBJ databases">
        <authorList>
            <person name="King R."/>
        </authorList>
    </citation>
    <scope>NUCLEOTIDE SEQUENCE</scope>
</reference>
<evidence type="ECO:0000259" key="3">
    <source>
        <dbReference type="Pfam" id="PF00339"/>
    </source>
</evidence>
<dbReference type="Gene3D" id="2.60.40.640">
    <property type="match status" value="2"/>
</dbReference>
<evidence type="ECO:0000259" key="4">
    <source>
        <dbReference type="Pfam" id="PF02752"/>
    </source>
</evidence>
<dbReference type="InterPro" id="IPR011021">
    <property type="entry name" value="Arrestin-like_N"/>
</dbReference>
<dbReference type="SUPFAM" id="SSF81296">
    <property type="entry name" value="E set domains"/>
    <property type="match status" value="2"/>
</dbReference>
<evidence type="ECO:0000256" key="2">
    <source>
        <dbReference type="ARBA" id="ARBA00022606"/>
    </source>
</evidence>
<proteinExistence type="inferred from homology"/>
<dbReference type="InterPro" id="IPR011022">
    <property type="entry name" value="Arrestin_C-like"/>
</dbReference>
<dbReference type="InterPro" id="IPR050357">
    <property type="entry name" value="Arrestin_domain-protein"/>
</dbReference>
<dbReference type="PANTHER" id="PTHR11188:SF17">
    <property type="entry name" value="FI21816P1"/>
    <property type="match status" value="1"/>
</dbReference>
<sequence>MGITCQLLLSNNGFSIYKPGQPVIGTVHYHFDKPLELLSATISLVGNGKCSWETSSGDSTSYYDGKEEYTSQHIDILQTKTHDKISVQPGSHEFPFQFLLPEDTPSSHLDPESEIKYRIIVKFIESGFVKSTKEFSTTIQVYSDVKPCPPESLIVGLKKEFLFSFKNKFVYIKGIIEKTFVNAGEDVILTVSINKETDIPIKGIQTELVNLMTYTASCKTTHREPYPVNGSVREYPGITARGETTFRYIIPTFPHLFSILNSKIIAKEFKAKVTVKFPNPHINASIELPVVIHMVNTEPKINESSTNEPPSYKQVMDEVEEKYFNDGEKKYDHFKPHSSKSLK</sequence>
<dbReference type="GO" id="GO:0015031">
    <property type="term" value="P:protein transport"/>
    <property type="evidence" value="ECO:0007669"/>
    <property type="project" value="TreeGrafter"/>
</dbReference>
<dbReference type="OrthoDB" id="2333384at2759"/>
<feature type="domain" description="Arrestin-like N-terminal" evidence="3">
    <location>
        <begin position="15"/>
        <end position="143"/>
    </location>
</feature>
<gene>
    <name evidence="5" type="ORF">CINC_LOCUS1738</name>
</gene>
<dbReference type="Pfam" id="PF02752">
    <property type="entry name" value="Arrestin_C"/>
    <property type="match status" value="1"/>
</dbReference>
<comment type="similarity">
    <text evidence="1">Belongs to the arrestin family.</text>
</comment>
<evidence type="ECO:0000256" key="1">
    <source>
        <dbReference type="ARBA" id="ARBA00005298"/>
    </source>
</evidence>
<dbReference type="InterPro" id="IPR014756">
    <property type="entry name" value="Ig_E-set"/>
</dbReference>
<dbReference type="Pfam" id="PF00339">
    <property type="entry name" value="Arrestin_N"/>
    <property type="match status" value="1"/>
</dbReference>
<accession>A0A9P0BMP2</accession>